<reference evidence="1" key="1">
    <citation type="submission" date="2014-11" db="EMBL/GenBank/DDBJ databases">
        <authorList>
            <person name="Amaro Gonzalez C."/>
        </authorList>
    </citation>
    <scope>NUCLEOTIDE SEQUENCE</scope>
</reference>
<evidence type="ECO:0000313" key="1">
    <source>
        <dbReference type="EMBL" id="JAH10187.1"/>
    </source>
</evidence>
<accession>A0A0E9Q0Y6</accession>
<name>A0A0E9Q0Y6_ANGAN</name>
<dbReference type="AlphaFoldDB" id="A0A0E9Q0Y6"/>
<dbReference type="EMBL" id="GBXM01098390">
    <property type="protein sequence ID" value="JAH10187.1"/>
    <property type="molecule type" value="Transcribed_RNA"/>
</dbReference>
<reference evidence="1" key="2">
    <citation type="journal article" date="2015" name="Fish Shellfish Immunol.">
        <title>Early steps in the European eel (Anguilla anguilla)-Vibrio vulnificus interaction in the gills: Role of the RtxA13 toxin.</title>
        <authorList>
            <person name="Callol A."/>
            <person name="Pajuelo D."/>
            <person name="Ebbesson L."/>
            <person name="Teles M."/>
            <person name="MacKenzie S."/>
            <person name="Amaro C."/>
        </authorList>
    </citation>
    <scope>NUCLEOTIDE SEQUENCE</scope>
</reference>
<protein>
    <submittedName>
        <fullName evidence="1">Uncharacterized protein</fullName>
    </submittedName>
</protein>
<organism evidence="1">
    <name type="scientific">Anguilla anguilla</name>
    <name type="common">European freshwater eel</name>
    <name type="synonym">Muraena anguilla</name>
    <dbReference type="NCBI Taxonomy" id="7936"/>
    <lineage>
        <taxon>Eukaryota</taxon>
        <taxon>Metazoa</taxon>
        <taxon>Chordata</taxon>
        <taxon>Craniata</taxon>
        <taxon>Vertebrata</taxon>
        <taxon>Euteleostomi</taxon>
        <taxon>Actinopterygii</taxon>
        <taxon>Neopterygii</taxon>
        <taxon>Teleostei</taxon>
        <taxon>Anguilliformes</taxon>
        <taxon>Anguillidae</taxon>
        <taxon>Anguilla</taxon>
    </lineage>
</organism>
<proteinExistence type="predicted"/>
<sequence length="45" mass="4647">MKTNCAGLEPGSRPFSGILLSCLSLANTVTLSLGPVEPQGLLDVF</sequence>